<keyword evidence="2" id="KW-1185">Reference proteome</keyword>
<dbReference type="PROSITE" id="PS51257">
    <property type="entry name" value="PROKAR_LIPOPROTEIN"/>
    <property type="match status" value="1"/>
</dbReference>
<dbReference type="Proteomes" id="UP000682739">
    <property type="component" value="Chromosome"/>
</dbReference>
<dbReference type="KEGG" id="psym:J1N51_14590"/>
<evidence type="ECO:0000313" key="2">
    <source>
        <dbReference type="Proteomes" id="UP000682739"/>
    </source>
</evidence>
<proteinExistence type="predicted"/>
<protein>
    <recommendedName>
        <fullName evidence="3">Lipoprotein</fullName>
    </recommendedName>
</protein>
<name>A0A975HI58_9GAMM</name>
<sequence length="189" mass="21457">MKVLITAILATSLLVGCGSTPQSNELFYGENLVTPYAAELADWQAFERNIGNFHSRMWQKPGKGMADSYAVSITYHDKSSTAEIREKVDKPGYDQCQSFESHTLEFTKPSAYPVEYWETLCTNGEAFRAKILHLMFAGKDSFYHIQKTWQGDFTAAQVDEWKAKFESVFVCDNRKNNSPCPKVTKVKDI</sequence>
<accession>A0A975HI58</accession>
<evidence type="ECO:0000313" key="1">
    <source>
        <dbReference type="EMBL" id="QTH63901.1"/>
    </source>
</evidence>
<organism evidence="1 2">
    <name type="scientific">Psychrosphaera ytuae</name>
    <dbReference type="NCBI Taxonomy" id="2820710"/>
    <lineage>
        <taxon>Bacteria</taxon>
        <taxon>Pseudomonadati</taxon>
        <taxon>Pseudomonadota</taxon>
        <taxon>Gammaproteobacteria</taxon>
        <taxon>Alteromonadales</taxon>
        <taxon>Pseudoalteromonadaceae</taxon>
        <taxon>Psychrosphaera</taxon>
    </lineage>
</organism>
<evidence type="ECO:0008006" key="3">
    <source>
        <dbReference type="Google" id="ProtNLM"/>
    </source>
</evidence>
<reference evidence="1" key="1">
    <citation type="submission" date="2021-03" db="EMBL/GenBank/DDBJ databases">
        <title>Description of Psychrosphaera ytuae sp. nov. isolated from deep sea sediment of South China Sea.</title>
        <authorList>
            <person name="Zhang J."/>
            <person name="Xu X.-D."/>
        </authorList>
    </citation>
    <scope>NUCLEOTIDE SEQUENCE</scope>
    <source>
        <strain evidence="1">MTZ26</strain>
    </source>
</reference>
<dbReference type="AlphaFoldDB" id="A0A975HI58"/>
<dbReference type="EMBL" id="CP072110">
    <property type="protein sequence ID" value="QTH63901.1"/>
    <property type="molecule type" value="Genomic_DNA"/>
</dbReference>
<gene>
    <name evidence="1" type="ORF">J1N51_14590</name>
</gene>
<dbReference type="RefSeq" id="WP_208831956.1">
    <property type="nucleotide sequence ID" value="NZ_CP072110.1"/>
</dbReference>